<dbReference type="EMBL" id="GBRH01279514">
    <property type="protein sequence ID" value="JAD18381.1"/>
    <property type="molecule type" value="Transcribed_RNA"/>
</dbReference>
<reference evidence="1" key="2">
    <citation type="journal article" date="2015" name="Data Brief">
        <title>Shoot transcriptome of the giant reed, Arundo donax.</title>
        <authorList>
            <person name="Barrero R.A."/>
            <person name="Guerrero F.D."/>
            <person name="Moolhuijzen P."/>
            <person name="Goolsby J.A."/>
            <person name="Tidwell J."/>
            <person name="Bellgard S.E."/>
            <person name="Bellgard M.I."/>
        </authorList>
    </citation>
    <scope>NUCLEOTIDE SEQUENCE</scope>
    <source>
        <tissue evidence="1">Shoot tissue taken approximately 20 cm above the soil surface</tissue>
    </source>
</reference>
<evidence type="ECO:0000313" key="1">
    <source>
        <dbReference type="EMBL" id="JAD18381.1"/>
    </source>
</evidence>
<protein>
    <submittedName>
        <fullName evidence="1">Uncharacterized protein</fullName>
    </submittedName>
</protein>
<reference evidence="1" key="1">
    <citation type="submission" date="2014-09" db="EMBL/GenBank/DDBJ databases">
        <authorList>
            <person name="Magalhaes I.L.F."/>
            <person name="Oliveira U."/>
            <person name="Santos F.R."/>
            <person name="Vidigal T.H.D.A."/>
            <person name="Brescovit A.D."/>
            <person name="Santos A.J."/>
        </authorList>
    </citation>
    <scope>NUCLEOTIDE SEQUENCE</scope>
    <source>
        <tissue evidence="1">Shoot tissue taken approximately 20 cm above the soil surface</tissue>
    </source>
</reference>
<name>A0A0A8XWX2_ARUDO</name>
<dbReference type="AlphaFoldDB" id="A0A0A8XWX2"/>
<organism evidence="1">
    <name type="scientific">Arundo donax</name>
    <name type="common">Giant reed</name>
    <name type="synonym">Donax arundinaceus</name>
    <dbReference type="NCBI Taxonomy" id="35708"/>
    <lineage>
        <taxon>Eukaryota</taxon>
        <taxon>Viridiplantae</taxon>
        <taxon>Streptophyta</taxon>
        <taxon>Embryophyta</taxon>
        <taxon>Tracheophyta</taxon>
        <taxon>Spermatophyta</taxon>
        <taxon>Magnoliopsida</taxon>
        <taxon>Liliopsida</taxon>
        <taxon>Poales</taxon>
        <taxon>Poaceae</taxon>
        <taxon>PACMAD clade</taxon>
        <taxon>Arundinoideae</taxon>
        <taxon>Arundineae</taxon>
        <taxon>Arundo</taxon>
    </lineage>
</organism>
<proteinExistence type="predicted"/>
<accession>A0A0A8XWX2</accession>
<sequence length="27" mass="3030">MGTLQYRSYTGVIRRISLQAGSSDLKE</sequence>